<keyword evidence="2" id="KW-1185">Reference proteome</keyword>
<comment type="caution">
    <text evidence="1">The sequence shown here is derived from an EMBL/GenBank/DDBJ whole genome shotgun (WGS) entry which is preliminary data.</text>
</comment>
<accession>A0A4R3MEP7</accession>
<dbReference type="RefSeq" id="WP_165878602.1">
    <property type="nucleotide sequence ID" value="NZ_SMAL01000017.1"/>
</dbReference>
<dbReference type="Proteomes" id="UP000294902">
    <property type="component" value="Unassembled WGS sequence"/>
</dbReference>
<reference evidence="1 2" key="1">
    <citation type="submission" date="2019-03" db="EMBL/GenBank/DDBJ databases">
        <title>Genomic Encyclopedia of Type Strains, Phase IV (KMG-IV): sequencing the most valuable type-strain genomes for metagenomic binning, comparative biology and taxonomic classification.</title>
        <authorList>
            <person name="Goeker M."/>
        </authorList>
    </citation>
    <scope>NUCLEOTIDE SEQUENCE [LARGE SCALE GENOMIC DNA]</scope>
    <source>
        <strain evidence="1 2">DSM 24629</strain>
    </source>
</reference>
<protein>
    <submittedName>
        <fullName evidence="1">Uncharacterized protein</fullName>
    </submittedName>
</protein>
<gene>
    <name evidence="1" type="ORF">EDC18_1171</name>
</gene>
<evidence type="ECO:0000313" key="2">
    <source>
        <dbReference type="Proteomes" id="UP000294902"/>
    </source>
</evidence>
<dbReference type="AlphaFoldDB" id="A0A4R3MEP7"/>
<name>A0A4R3MEP7_9FIRM</name>
<proteinExistence type="predicted"/>
<organism evidence="1 2">
    <name type="scientific">Natranaerovirga pectinivora</name>
    <dbReference type="NCBI Taxonomy" id="682400"/>
    <lineage>
        <taxon>Bacteria</taxon>
        <taxon>Bacillati</taxon>
        <taxon>Bacillota</taxon>
        <taxon>Clostridia</taxon>
        <taxon>Lachnospirales</taxon>
        <taxon>Natranaerovirgaceae</taxon>
        <taxon>Natranaerovirga</taxon>
    </lineage>
</organism>
<evidence type="ECO:0000313" key="1">
    <source>
        <dbReference type="EMBL" id="TCT11632.1"/>
    </source>
</evidence>
<dbReference type="EMBL" id="SMAL01000017">
    <property type="protein sequence ID" value="TCT11632.1"/>
    <property type="molecule type" value="Genomic_DNA"/>
</dbReference>
<sequence length="58" mass="6461">MTKVNVVKIEKDSTGSISKLITDTGRSFTLTQLLNYIELNNELDASDSRTKVEKKSIS</sequence>